<reference evidence="6" key="2">
    <citation type="submission" date="2012-10" db="EMBL/GenBank/DDBJ databases">
        <authorList>
            <consortium name="The Broad Institute Genome Sequencing Platform"/>
            <consortium name="The Broad Institute Genome Sequencing Center for Infectious Disease"/>
            <person name="Cuomo C."/>
            <person name="Troemel E."/>
            <person name="Walker B."/>
            <person name="Young S.K."/>
            <person name="Zeng Q."/>
            <person name="Gargeya S."/>
            <person name="Fitzgerald M."/>
            <person name="Haas B."/>
            <person name="Abouelleil A."/>
            <person name="Alvarado L."/>
            <person name="Arachchi H.M."/>
            <person name="Berlin A.M."/>
            <person name="Chapman S.B."/>
            <person name="Goldberg J."/>
            <person name="Griggs A."/>
            <person name="Gujja S."/>
            <person name="Hansen M."/>
            <person name="Howarth C."/>
            <person name="Imamovic A."/>
            <person name="Larimer J."/>
            <person name="McCowan C."/>
            <person name="Murphy C."/>
            <person name="Neiman D."/>
            <person name="Pearson M."/>
            <person name="Priest M."/>
            <person name="Roberts A."/>
            <person name="Saif S."/>
            <person name="Shea T."/>
            <person name="Sisk P."/>
            <person name="Sykes S."/>
            <person name="Wortman J."/>
            <person name="Nusbaum C."/>
            <person name="Birren B."/>
        </authorList>
    </citation>
    <scope>NUCLEOTIDE SEQUENCE</scope>
    <source>
        <strain evidence="6">ERTm6</strain>
    </source>
</reference>
<accession>A0A086J4T6</accession>
<dbReference type="AlphaFoldDB" id="H8ZDJ1"/>
<comment type="similarity">
    <text evidence="3">Belongs to the archaeal Rpo11/eukaryotic RPB11/RPC19 RNA polymerase subunit family.</text>
</comment>
<dbReference type="EMBL" id="JH604636">
    <property type="protein sequence ID" value="EHY65216.1"/>
    <property type="molecule type" value="Genomic_DNA"/>
</dbReference>
<evidence type="ECO:0000256" key="3">
    <source>
        <dbReference type="ARBA" id="ARBA00025751"/>
    </source>
</evidence>
<evidence type="ECO:0000313" key="5">
    <source>
        <dbReference type="EMBL" id="EHY65216.1"/>
    </source>
</evidence>
<dbReference type="GO" id="GO:0006351">
    <property type="term" value="P:DNA-templated transcription"/>
    <property type="evidence" value="ECO:0007669"/>
    <property type="project" value="InterPro"/>
</dbReference>
<dbReference type="PROSITE" id="PS01154">
    <property type="entry name" value="RNA_POL_L_13KD"/>
    <property type="match status" value="1"/>
</dbReference>
<reference evidence="5" key="1">
    <citation type="submission" date="2011-03" db="EMBL/GenBank/DDBJ databases">
        <title>The Genome Sequence of Nematocida sp1 strain ERTm2.</title>
        <authorList>
            <consortium name="The Broad Institute Genome Sequencing Platform"/>
            <consortium name="The Broad Institute Genome Sequencing Center for Infectious Disease"/>
            <person name="Cuomo C."/>
            <person name="Troemel E."/>
            <person name="Young S.K."/>
            <person name="Zeng Q."/>
            <person name="Gargeya S."/>
            <person name="Fitzgerald M."/>
            <person name="Haas B."/>
            <person name="Abouelleil A."/>
            <person name="Alvarado L."/>
            <person name="Arachchi H.M."/>
            <person name="Berlin A."/>
            <person name="Brown A."/>
            <person name="Chapman S.B."/>
            <person name="Chen Z."/>
            <person name="Dunbar C."/>
            <person name="Freedman E."/>
            <person name="Gearin G."/>
            <person name="Gellesch M."/>
            <person name="Goldberg J."/>
            <person name="Griggs A."/>
            <person name="Gujja S."/>
            <person name="Heilman E.R."/>
            <person name="Heiman D."/>
            <person name="Howarth C."/>
            <person name="Larson L."/>
            <person name="Lui A."/>
            <person name="MacDonald P.J.P."/>
            <person name="Mehta T."/>
            <person name="Montmayeur A."/>
            <person name="Murphy C."/>
            <person name="Neiman D."/>
            <person name="Pearson M."/>
            <person name="Priest M."/>
            <person name="Roberts A."/>
            <person name="Saif S."/>
            <person name="Shea T."/>
            <person name="Shenoy N."/>
            <person name="Sisk P."/>
            <person name="Stolte C."/>
            <person name="Sykes S."/>
            <person name="White J."/>
            <person name="Yandava C."/>
            <person name="Wortman J."/>
            <person name="Nusbaum C."/>
            <person name="Birren B."/>
        </authorList>
    </citation>
    <scope>NUCLEOTIDE SEQUENCE</scope>
    <source>
        <strain evidence="5">ERTm2</strain>
    </source>
</reference>
<dbReference type="HOGENOM" id="CLU_090381_5_1_1"/>
<dbReference type="GO" id="GO:0055029">
    <property type="term" value="C:nuclear DNA-directed RNA polymerase complex"/>
    <property type="evidence" value="ECO:0007669"/>
    <property type="project" value="UniProtKB-ARBA"/>
</dbReference>
<dbReference type="HAMAP" id="MF_00261">
    <property type="entry name" value="RNApol_arch_Rpo11"/>
    <property type="match status" value="1"/>
</dbReference>
<dbReference type="STRING" id="944018.H8ZDJ1"/>
<dbReference type="Pfam" id="PF13656">
    <property type="entry name" value="RNA_pol_L_2"/>
    <property type="match status" value="1"/>
</dbReference>
<evidence type="ECO:0000256" key="2">
    <source>
        <dbReference type="ARBA" id="ARBA00023163"/>
    </source>
</evidence>
<dbReference type="EMBL" id="AKIJ01000001">
    <property type="protein sequence ID" value="KFG27154.1"/>
    <property type="molecule type" value="Genomic_DNA"/>
</dbReference>
<keyword evidence="1" id="KW-0240">DNA-directed RNA polymerase</keyword>
<dbReference type="PANTHER" id="PTHR13946:SF28">
    <property type="entry name" value="DNA-DIRECTED RNA POLYMERASES I AND III SUBUNIT RPAC2"/>
    <property type="match status" value="1"/>
</dbReference>
<accession>H8ZDJ1</accession>
<dbReference type="GO" id="GO:0003677">
    <property type="term" value="F:DNA binding"/>
    <property type="evidence" value="ECO:0007669"/>
    <property type="project" value="InterPro"/>
</dbReference>
<keyword evidence="2" id="KW-0804">Transcription</keyword>
<name>H8ZDJ1_NEMA1</name>
<dbReference type="InterPro" id="IPR036603">
    <property type="entry name" value="RBP11-like"/>
</dbReference>
<evidence type="ECO:0000256" key="1">
    <source>
        <dbReference type="ARBA" id="ARBA00022478"/>
    </source>
</evidence>
<dbReference type="GO" id="GO:0003899">
    <property type="term" value="F:DNA-directed RNA polymerase activity"/>
    <property type="evidence" value="ECO:0007669"/>
    <property type="project" value="InterPro"/>
</dbReference>
<feature type="domain" description="DNA-directed RNA polymerase RBP11-like dimerisation" evidence="4">
    <location>
        <begin position="31"/>
        <end position="104"/>
    </location>
</feature>
<evidence type="ECO:0000313" key="7">
    <source>
        <dbReference type="Proteomes" id="UP000054524"/>
    </source>
</evidence>
<dbReference type="InterPro" id="IPR008193">
    <property type="entry name" value="RNA_pol_Rpb11_13-16kDa_CS"/>
</dbReference>
<dbReference type="GO" id="GO:0046983">
    <property type="term" value="F:protein dimerization activity"/>
    <property type="evidence" value="ECO:0007669"/>
    <property type="project" value="InterPro"/>
</dbReference>
<proteinExistence type="inferred from homology"/>
<dbReference type="InterPro" id="IPR022905">
    <property type="entry name" value="Rpo11-like"/>
</dbReference>
<sequence length="108" mass="12178">MVYSNSEKIICMDTLQTHKVVITEDKLANSIELSIRDEDHTIGNALASELQKNEDVAFAAYKIPHPLQNILKVKVVVDKSEDRPIDFVKASLDSLINDCESMLSQIYK</sequence>
<dbReference type="SUPFAM" id="SSF55257">
    <property type="entry name" value="RBP11-like subunits of RNA polymerase"/>
    <property type="match status" value="1"/>
</dbReference>
<evidence type="ECO:0000313" key="6">
    <source>
        <dbReference type="EMBL" id="KFG27154.1"/>
    </source>
</evidence>
<dbReference type="OrthoDB" id="10248581at2759"/>
<keyword evidence="7" id="KW-1185">Reference proteome</keyword>
<dbReference type="Proteomes" id="UP000054524">
    <property type="component" value="Unassembled WGS sequence"/>
</dbReference>
<evidence type="ECO:0000259" key="4">
    <source>
        <dbReference type="Pfam" id="PF13656"/>
    </source>
</evidence>
<protein>
    <recommendedName>
        <fullName evidence="4">DNA-directed RNA polymerase RBP11-like dimerisation domain-containing protein</fullName>
    </recommendedName>
</protein>
<dbReference type="PANTHER" id="PTHR13946">
    <property type="entry name" value="DNA-DIRECTED RNA POLYMERASE I,II,III"/>
    <property type="match status" value="1"/>
</dbReference>
<reference evidence="6 7" key="3">
    <citation type="journal article" date="2014" name="Genome Announc.">
        <title>Genome Sequence of the Microsporidian Species Nematocida sp1 Strain ERTm6 (ATCC PRA-372).</title>
        <authorList>
            <person name="Bakowski M.A."/>
            <person name="Priest M."/>
            <person name="Young S."/>
            <person name="Cuomo C.A."/>
            <person name="Troemel E.R."/>
        </authorList>
    </citation>
    <scope>NUCLEOTIDE SEQUENCE [LARGE SCALE GENOMIC DNA]</scope>
    <source>
        <strain evidence="6 7">ERTm6</strain>
    </source>
</reference>
<dbReference type="InterPro" id="IPR009025">
    <property type="entry name" value="RBP11-like_dimer"/>
</dbReference>
<gene>
    <name evidence="5" type="ORF">NERG_01662</name>
    <name evidence="6" type="ORF">NESG_00230</name>
</gene>
<dbReference type="Gene3D" id="3.30.1360.10">
    <property type="entry name" value="RNA polymerase, RBP11-like subunit"/>
    <property type="match status" value="1"/>
</dbReference>
<dbReference type="Proteomes" id="UP000005622">
    <property type="component" value="Unassembled WGS sequence"/>
</dbReference>
<organism evidence="5">
    <name type="scientific">Nematocida ausubeli (strain ATCC PRA-371 / ERTm2)</name>
    <name type="common">Nematode killer fungus</name>
    <dbReference type="NCBI Taxonomy" id="1913371"/>
    <lineage>
        <taxon>Eukaryota</taxon>
        <taxon>Fungi</taxon>
        <taxon>Fungi incertae sedis</taxon>
        <taxon>Microsporidia</taxon>
        <taxon>Nematocida</taxon>
    </lineage>
</organism>